<dbReference type="InterPro" id="IPR018647">
    <property type="entry name" value="SLFN_3-like_DNA/RNA_helicase"/>
</dbReference>
<sequence>MVSCYLVIPNLKNAYRVLLTRARQGFIIFLPKGEASDKTMNPSYYNGIYKYFTEIGIQ</sequence>
<evidence type="ECO:0000259" key="1">
    <source>
        <dbReference type="Pfam" id="PF09848"/>
    </source>
</evidence>
<accession>A0AAE6IWY0</accession>
<evidence type="ECO:0000313" key="2">
    <source>
        <dbReference type="EMBL" id="QEJ99580.1"/>
    </source>
</evidence>
<organism evidence="2 3">
    <name type="scientific">Treponema phagedenis</name>
    <dbReference type="NCBI Taxonomy" id="162"/>
    <lineage>
        <taxon>Bacteria</taxon>
        <taxon>Pseudomonadati</taxon>
        <taxon>Spirochaetota</taxon>
        <taxon>Spirochaetia</taxon>
        <taxon>Spirochaetales</taxon>
        <taxon>Treponemataceae</taxon>
        <taxon>Treponema</taxon>
    </lineage>
</organism>
<name>A0AAE6IWY0_TREPH</name>
<proteinExistence type="predicted"/>
<protein>
    <submittedName>
        <fullName evidence="2">DUF2075 domain-containing protein</fullName>
    </submittedName>
</protein>
<reference evidence="2 3" key="1">
    <citation type="submission" date="2019-08" db="EMBL/GenBank/DDBJ databases">
        <authorList>
            <person name="Kuhnert P."/>
        </authorList>
    </citation>
    <scope>NUCLEOTIDE SEQUENCE [LARGE SCALE GENOMIC DNA]</scope>
    <source>
        <strain evidence="2 3">B36.5</strain>
    </source>
</reference>
<dbReference type="Pfam" id="PF09848">
    <property type="entry name" value="SLFN-g3_helicase"/>
    <property type="match status" value="1"/>
</dbReference>
<evidence type="ECO:0000313" key="3">
    <source>
        <dbReference type="Proteomes" id="UP000323594"/>
    </source>
</evidence>
<feature type="domain" description="Schlafen group 3-like DNA/RNA helicase" evidence="1">
    <location>
        <begin position="11"/>
        <end position="31"/>
    </location>
</feature>
<dbReference type="AlphaFoldDB" id="A0AAE6IWY0"/>
<dbReference type="Proteomes" id="UP000323594">
    <property type="component" value="Chromosome"/>
</dbReference>
<gene>
    <name evidence="2" type="ORF">FUT82_04080</name>
</gene>
<dbReference type="EMBL" id="CP042817">
    <property type="protein sequence ID" value="QEJ99580.1"/>
    <property type="molecule type" value="Genomic_DNA"/>
</dbReference>